<dbReference type="PANTHER" id="PTHR18949:SF1">
    <property type="entry name" value="LYMPHOCYTE-SPECIFIC PROTEIN 1"/>
    <property type="match status" value="1"/>
</dbReference>
<dbReference type="EMBL" id="JAUPFM010000009">
    <property type="protein sequence ID" value="KAK2842805.1"/>
    <property type="molecule type" value="Genomic_DNA"/>
</dbReference>
<dbReference type="InterPro" id="IPR006018">
    <property type="entry name" value="Caldesmon_LSP"/>
</dbReference>
<organism evidence="2 3">
    <name type="scientific">Channa striata</name>
    <name type="common">Snakehead murrel</name>
    <name type="synonym">Ophicephalus striatus</name>
    <dbReference type="NCBI Taxonomy" id="64152"/>
    <lineage>
        <taxon>Eukaryota</taxon>
        <taxon>Metazoa</taxon>
        <taxon>Chordata</taxon>
        <taxon>Craniata</taxon>
        <taxon>Vertebrata</taxon>
        <taxon>Euteleostomi</taxon>
        <taxon>Actinopterygii</taxon>
        <taxon>Neopterygii</taxon>
        <taxon>Teleostei</taxon>
        <taxon>Neoteleostei</taxon>
        <taxon>Acanthomorphata</taxon>
        <taxon>Anabantaria</taxon>
        <taxon>Anabantiformes</taxon>
        <taxon>Channoidei</taxon>
        <taxon>Channidae</taxon>
        <taxon>Channa</taxon>
    </lineage>
</organism>
<feature type="compositionally biased region" description="Basic and acidic residues" evidence="1">
    <location>
        <begin position="357"/>
        <end position="388"/>
    </location>
</feature>
<dbReference type="Proteomes" id="UP001187415">
    <property type="component" value="Unassembled WGS sequence"/>
</dbReference>
<name>A0AA88MQT1_CHASR</name>
<feature type="region of interest" description="Disordered" evidence="1">
    <location>
        <begin position="48"/>
        <end position="230"/>
    </location>
</feature>
<feature type="compositionally biased region" description="Basic and acidic residues" evidence="1">
    <location>
        <begin position="212"/>
        <end position="230"/>
    </location>
</feature>
<evidence type="ECO:0000313" key="2">
    <source>
        <dbReference type="EMBL" id="KAK2842805.1"/>
    </source>
</evidence>
<protein>
    <recommendedName>
        <fullName evidence="4">Non-muscle caldesmon</fullName>
    </recommendedName>
</protein>
<keyword evidence="3" id="KW-1185">Reference proteome</keyword>
<evidence type="ECO:0000313" key="3">
    <source>
        <dbReference type="Proteomes" id="UP001187415"/>
    </source>
</evidence>
<sequence length="633" mass="72729">MLRLSVYTSLLVGRIRERSREEAADESRFGCRTQRCLYRRAFGGTLHSRSDSFPLQRRRRREKQEAKMSNALLRRNSSKQGLQNLMRLTAQRSVEDAEEVERERRRRAREELRRNSGSTAGESSPEGEGSAEENVYDRDLKPSSSPSLEEDEGFSDWTQRRERRRQQRLQELSHGGEEDDDEENTINKPIKTVQACITSSGRLQRQQEEEDSARASRMESQSRKEREEEAIRVEKAMRVKEEEEIQDPKLEVEKRKEVKVSYTSKVFLHHEPKHSKSNGDMSNTEQTTHISSRTAAKRPTRAVETEEVEAIVEAEQCLEKIRQSLQAKESQEMEQLSQRQAEAEQELEGLKRRREERRRIREEEERRREEEEQQRLAKEEAERRRMKEDIEKRRMEAAERMKCLSTSSVDGDEVFSPFSPKAPTHKITERTESLNRSLKKSNSFKKTQPLVLPSKIDDKLELYAHAVENSQEVWAVKASLTDLPSSPEAVASKKNLFEAGEAWSHSPTKATICKDTEGLKVGVANLITQWVKGPADGSRPSPLRPAQDVKPGDVMQKKNMWEVMGDSSGRPGLRSKGSAGSKKYKFVVTGHGKYEKIPVDDEGEEFTNGKSGMNTDSCPHSNHWTPSEEDIVF</sequence>
<feature type="region of interest" description="Disordered" evidence="1">
    <location>
        <begin position="602"/>
        <end position="633"/>
    </location>
</feature>
<evidence type="ECO:0008006" key="4">
    <source>
        <dbReference type="Google" id="ProtNLM"/>
    </source>
</evidence>
<feature type="compositionally biased region" description="Low complexity" evidence="1">
    <location>
        <begin position="116"/>
        <end position="128"/>
    </location>
</feature>
<dbReference type="AlphaFoldDB" id="A0AA88MQT1"/>
<proteinExistence type="predicted"/>
<evidence type="ECO:0000256" key="1">
    <source>
        <dbReference type="SAM" id="MobiDB-lite"/>
    </source>
</evidence>
<dbReference type="GO" id="GO:0003779">
    <property type="term" value="F:actin binding"/>
    <property type="evidence" value="ECO:0007669"/>
    <property type="project" value="InterPro"/>
</dbReference>
<feature type="compositionally biased region" description="Polar residues" evidence="1">
    <location>
        <begin position="195"/>
        <end position="204"/>
    </location>
</feature>
<feature type="compositionally biased region" description="Polar residues" evidence="1">
    <location>
        <begin position="608"/>
        <end position="625"/>
    </location>
</feature>
<dbReference type="GO" id="GO:0005516">
    <property type="term" value="F:calmodulin binding"/>
    <property type="evidence" value="ECO:0007669"/>
    <property type="project" value="InterPro"/>
</dbReference>
<feature type="region of interest" description="Disordered" evidence="1">
    <location>
        <begin position="325"/>
        <end position="388"/>
    </location>
</feature>
<gene>
    <name evidence="2" type="ORF">Q5P01_013005</name>
</gene>
<feature type="region of interest" description="Disordered" evidence="1">
    <location>
        <begin position="265"/>
        <end position="302"/>
    </location>
</feature>
<accession>A0AA88MQT1</accession>
<dbReference type="Pfam" id="PF02029">
    <property type="entry name" value="Caldesmon"/>
    <property type="match status" value="1"/>
</dbReference>
<dbReference type="InterPro" id="IPR006017">
    <property type="entry name" value="Caldesmon"/>
</dbReference>
<reference evidence="2" key="1">
    <citation type="submission" date="2023-07" db="EMBL/GenBank/DDBJ databases">
        <title>Chromosome-level Genome Assembly of Striped Snakehead (Channa striata).</title>
        <authorList>
            <person name="Liu H."/>
        </authorList>
    </citation>
    <scope>NUCLEOTIDE SEQUENCE</scope>
    <source>
        <strain evidence="2">Gz</strain>
        <tissue evidence="2">Muscle</tissue>
    </source>
</reference>
<dbReference type="GO" id="GO:0006936">
    <property type="term" value="P:muscle contraction"/>
    <property type="evidence" value="ECO:0007669"/>
    <property type="project" value="InterPro"/>
</dbReference>
<dbReference type="PRINTS" id="PR01076">
    <property type="entry name" value="CALDESMON"/>
</dbReference>
<feature type="compositionally biased region" description="Polar residues" evidence="1">
    <location>
        <begin position="325"/>
        <end position="340"/>
    </location>
</feature>
<dbReference type="PANTHER" id="PTHR18949">
    <property type="entry name" value="CALDESMON"/>
    <property type="match status" value="1"/>
</dbReference>
<feature type="region of interest" description="Disordered" evidence="1">
    <location>
        <begin position="409"/>
        <end position="434"/>
    </location>
</feature>
<comment type="caution">
    <text evidence="2">The sequence shown here is derived from an EMBL/GenBank/DDBJ whole genome shotgun (WGS) entry which is preliminary data.</text>
</comment>
<feature type="compositionally biased region" description="Polar residues" evidence="1">
    <location>
        <begin position="278"/>
        <end position="294"/>
    </location>
</feature>
<dbReference type="GO" id="GO:0017022">
    <property type="term" value="F:myosin binding"/>
    <property type="evidence" value="ECO:0007669"/>
    <property type="project" value="InterPro"/>
</dbReference>